<gene>
    <name evidence="2" type="ORF">DR871_000560</name>
</gene>
<dbReference type="PANTHER" id="PTHR43355">
    <property type="entry name" value="FLAVIN REDUCTASE (NADPH)"/>
    <property type="match status" value="1"/>
</dbReference>
<evidence type="ECO:0000259" key="1">
    <source>
        <dbReference type="Pfam" id="PF13460"/>
    </source>
</evidence>
<protein>
    <submittedName>
        <fullName evidence="2">NAD-dependent epimerase/dehydratase family protein</fullName>
    </submittedName>
</protein>
<dbReference type="InterPro" id="IPR036291">
    <property type="entry name" value="NAD(P)-bd_dom_sf"/>
</dbReference>
<dbReference type="Pfam" id="PF13460">
    <property type="entry name" value="NAD_binding_10"/>
    <property type="match status" value="1"/>
</dbReference>
<dbReference type="Gene3D" id="3.40.50.720">
    <property type="entry name" value="NAD(P)-binding Rossmann-like Domain"/>
    <property type="match status" value="1"/>
</dbReference>
<dbReference type="InterPro" id="IPR051606">
    <property type="entry name" value="Polyketide_Oxido-like"/>
</dbReference>
<proteinExistence type="predicted"/>
<dbReference type="SUPFAM" id="SSF51735">
    <property type="entry name" value="NAD(P)-binding Rossmann-fold domains"/>
    <property type="match status" value="1"/>
</dbReference>
<dbReference type="Proteomes" id="UP000253235">
    <property type="component" value="Unassembled WGS sequence"/>
</dbReference>
<dbReference type="InterPro" id="IPR016040">
    <property type="entry name" value="NAD(P)-bd_dom"/>
</dbReference>
<reference evidence="2 3" key="1">
    <citation type="submission" date="2019-01" db="EMBL/GenBank/DDBJ databases">
        <title>Flavobacterium sp. nov. isolated from arctic soil.</title>
        <authorList>
            <person name="Kim D.-U."/>
        </authorList>
    </citation>
    <scope>NUCLEOTIDE SEQUENCE [LARGE SCALE GENOMIC DNA]</scope>
    <source>
        <strain evidence="2 3">Kopri-42</strain>
    </source>
</reference>
<name>A0A482TK15_9FLAO</name>
<dbReference type="RefSeq" id="WP_113665316.1">
    <property type="nucleotide sequence ID" value="NZ_QNVY02000001.1"/>
</dbReference>
<sequence>MKIAIIGATGFVGSAILNELASRNHEITALARNPKNNGNAAIKWGKADINNVEELSKIIAGNDVIVNAFSAGWTNPNLYTDFLEGSKAIQEAVKKSGVKRFITIGGGGSLFIAPNLQAVDTPDFPKEYYIGATAARDYLNIIKDEKELDWTFFSPAFEMHQGITTGRTGKYRLGLENPVFDENQRSILSVEDVAVVIADEVETPKHHQVRFTAAY</sequence>
<organism evidence="2 3">
    <name type="scientific">Flavobacterium petrolei</name>
    <dbReference type="NCBI Taxonomy" id="2259594"/>
    <lineage>
        <taxon>Bacteria</taxon>
        <taxon>Pseudomonadati</taxon>
        <taxon>Bacteroidota</taxon>
        <taxon>Flavobacteriia</taxon>
        <taxon>Flavobacteriales</taxon>
        <taxon>Flavobacteriaceae</taxon>
        <taxon>Flavobacterium</taxon>
    </lineage>
</organism>
<comment type="caution">
    <text evidence="2">The sequence shown here is derived from an EMBL/GenBank/DDBJ whole genome shotgun (WGS) entry which is preliminary data.</text>
</comment>
<dbReference type="GO" id="GO:0016646">
    <property type="term" value="F:oxidoreductase activity, acting on the CH-NH group of donors, NAD or NADP as acceptor"/>
    <property type="evidence" value="ECO:0007669"/>
    <property type="project" value="TreeGrafter"/>
</dbReference>
<dbReference type="PANTHER" id="PTHR43355:SF2">
    <property type="entry name" value="FLAVIN REDUCTASE (NADPH)"/>
    <property type="match status" value="1"/>
</dbReference>
<evidence type="ECO:0000313" key="3">
    <source>
        <dbReference type="Proteomes" id="UP000253235"/>
    </source>
</evidence>
<dbReference type="AlphaFoldDB" id="A0A482TK15"/>
<accession>A0A482TK15</accession>
<dbReference type="EMBL" id="QNVY02000001">
    <property type="protein sequence ID" value="RYJ52581.1"/>
    <property type="molecule type" value="Genomic_DNA"/>
</dbReference>
<feature type="domain" description="NAD(P)-binding" evidence="1">
    <location>
        <begin position="7"/>
        <end position="204"/>
    </location>
</feature>
<dbReference type="OrthoDB" id="9785372at2"/>
<keyword evidence="3" id="KW-1185">Reference proteome</keyword>
<evidence type="ECO:0000313" key="2">
    <source>
        <dbReference type="EMBL" id="RYJ52581.1"/>
    </source>
</evidence>